<evidence type="ECO:0000256" key="3">
    <source>
        <dbReference type="ARBA" id="ARBA00022729"/>
    </source>
</evidence>
<evidence type="ECO:0000313" key="6">
    <source>
        <dbReference type="EMBL" id="NMP32134.1"/>
    </source>
</evidence>
<keyword evidence="2 4" id="KW-0479">Metal-binding</keyword>
<dbReference type="PANTHER" id="PTHR30632:SF14">
    <property type="entry name" value="TUNGSTATE_MOLYBDATE_CHROMATE-BINDING PROTEIN MODA"/>
    <property type="match status" value="1"/>
</dbReference>
<evidence type="ECO:0000256" key="4">
    <source>
        <dbReference type="PIRSR" id="PIRSR004846-1"/>
    </source>
</evidence>
<reference evidence="6 7" key="1">
    <citation type="submission" date="2020-04" db="EMBL/GenBank/DDBJ databases">
        <title>Thalassotalea sp. M1531, isolated from the surface of marine red alga.</title>
        <authorList>
            <person name="Pang L."/>
            <person name="Lu D.-C."/>
        </authorList>
    </citation>
    <scope>NUCLEOTIDE SEQUENCE [LARGE SCALE GENOMIC DNA]</scope>
    <source>
        <strain evidence="6 7">M1531</strain>
    </source>
</reference>
<keyword evidence="4" id="KW-0500">Molybdenum</keyword>
<evidence type="ECO:0000256" key="5">
    <source>
        <dbReference type="SAM" id="SignalP"/>
    </source>
</evidence>
<dbReference type="RefSeq" id="WP_169075451.1">
    <property type="nucleotide sequence ID" value="NZ_JABBXH010000003.1"/>
</dbReference>
<protein>
    <submittedName>
        <fullName evidence="6">Molybdate ABC transporter substrate-binding protein</fullName>
    </submittedName>
</protein>
<dbReference type="PIRSF" id="PIRSF004846">
    <property type="entry name" value="ModA"/>
    <property type="match status" value="1"/>
</dbReference>
<dbReference type="NCBIfam" id="TIGR01256">
    <property type="entry name" value="modA"/>
    <property type="match status" value="1"/>
</dbReference>
<dbReference type="PANTHER" id="PTHR30632">
    <property type="entry name" value="MOLYBDATE-BINDING PERIPLASMIC PROTEIN"/>
    <property type="match status" value="1"/>
</dbReference>
<evidence type="ECO:0000313" key="7">
    <source>
        <dbReference type="Proteomes" id="UP000568664"/>
    </source>
</evidence>
<sequence length="253" mass="27855">MSKLCLMLTKLLVLICILFSFTIQAKQQSLRVAVASNFASIAKQLAQDFEQEHQVKIHWITGATGTLYQQIRHGAPYDVIFAADKLRPQTLADNGKLLDQSLLPYAIGQLSLYSAKYPNMSNQELIHQLPNFDRVAIANPDTAPYGKAAKQWLVTNGLWSKLEGKTVVGINVGQTFLQVRSKGADIGFVASSQLIATGIKERPVTLKDVQQLTQYAGVLKGSKQAKLALALINYFRQPSTQNKLANLGYLPVV</sequence>
<comment type="similarity">
    <text evidence="1">Belongs to the bacterial solute-binding protein ModA family.</text>
</comment>
<feature type="binding site" evidence="4">
    <location>
        <position position="172"/>
    </location>
    <ligand>
        <name>molybdate</name>
        <dbReference type="ChEBI" id="CHEBI:36264"/>
    </ligand>
</feature>
<dbReference type="EMBL" id="JABBXH010000003">
    <property type="protein sequence ID" value="NMP32134.1"/>
    <property type="molecule type" value="Genomic_DNA"/>
</dbReference>
<comment type="caution">
    <text evidence="6">The sequence shown here is derived from an EMBL/GenBank/DDBJ whole genome shotgun (WGS) entry which is preliminary data.</text>
</comment>
<gene>
    <name evidence="6" type="primary">modA</name>
    <name evidence="6" type="ORF">HII17_11190</name>
</gene>
<dbReference type="AlphaFoldDB" id="A0A7Y0Q6L4"/>
<name>A0A7Y0Q6L4_9GAMM</name>
<dbReference type="SUPFAM" id="SSF53850">
    <property type="entry name" value="Periplasmic binding protein-like II"/>
    <property type="match status" value="1"/>
</dbReference>
<dbReference type="Proteomes" id="UP000568664">
    <property type="component" value="Unassembled WGS sequence"/>
</dbReference>
<dbReference type="GO" id="GO:0015689">
    <property type="term" value="P:molybdate ion transport"/>
    <property type="evidence" value="ECO:0007669"/>
    <property type="project" value="InterPro"/>
</dbReference>
<accession>A0A7Y0Q6L4</accession>
<dbReference type="GO" id="GO:0046872">
    <property type="term" value="F:metal ion binding"/>
    <property type="evidence" value="ECO:0007669"/>
    <property type="project" value="UniProtKB-KW"/>
</dbReference>
<feature type="chain" id="PRO_5031152814" evidence="5">
    <location>
        <begin position="26"/>
        <end position="253"/>
    </location>
</feature>
<organism evidence="6 7">
    <name type="scientific">Thalassotalea algicola</name>
    <dbReference type="NCBI Taxonomy" id="2716224"/>
    <lineage>
        <taxon>Bacteria</taxon>
        <taxon>Pseudomonadati</taxon>
        <taxon>Pseudomonadota</taxon>
        <taxon>Gammaproteobacteria</taxon>
        <taxon>Alteromonadales</taxon>
        <taxon>Colwelliaceae</taxon>
        <taxon>Thalassotalea</taxon>
    </lineage>
</organism>
<keyword evidence="7" id="KW-1185">Reference proteome</keyword>
<feature type="binding site" evidence="4">
    <location>
        <position position="64"/>
    </location>
    <ligand>
        <name>molybdate</name>
        <dbReference type="ChEBI" id="CHEBI:36264"/>
    </ligand>
</feature>
<dbReference type="InterPro" id="IPR050682">
    <property type="entry name" value="ModA/WtpA"/>
</dbReference>
<dbReference type="Gene3D" id="3.40.190.10">
    <property type="entry name" value="Periplasmic binding protein-like II"/>
    <property type="match status" value="2"/>
</dbReference>
<dbReference type="GO" id="GO:0030973">
    <property type="term" value="F:molybdate ion binding"/>
    <property type="evidence" value="ECO:0007669"/>
    <property type="project" value="TreeGrafter"/>
</dbReference>
<evidence type="ECO:0000256" key="1">
    <source>
        <dbReference type="ARBA" id="ARBA00009175"/>
    </source>
</evidence>
<proteinExistence type="inferred from homology"/>
<dbReference type="InterPro" id="IPR005950">
    <property type="entry name" value="ModA"/>
</dbReference>
<evidence type="ECO:0000256" key="2">
    <source>
        <dbReference type="ARBA" id="ARBA00022723"/>
    </source>
</evidence>
<feature type="signal peptide" evidence="5">
    <location>
        <begin position="1"/>
        <end position="25"/>
    </location>
</feature>
<dbReference type="Pfam" id="PF13531">
    <property type="entry name" value="SBP_bac_11"/>
    <property type="match status" value="1"/>
</dbReference>
<keyword evidence="3 5" id="KW-0732">Signal</keyword>